<evidence type="ECO:0000259" key="3">
    <source>
        <dbReference type="Pfam" id="PF09345"/>
    </source>
</evidence>
<dbReference type="Pfam" id="PF07693">
    <property type="entry name" value="KAP_NTPase"/>
    <property type="match status" value="1"/>
</dbReference>
<evidence type="ECO:0000259" key="2">
    <source>
        <dbReference type="Pfam" id="PF07693"/>
    </source>
</evidence>
<dbReference type="InterPro" id="IPR052754">
    <property type="entry name" value="NTPase_KAP_P-loop"/>
</dbReference>
<keyword evidence="1" id="KW-1133">Transmembrane helix</keyword>
<feature type="domain" description="KAP NTPase" evidence="2">
    <location>
        <begin position="339"/>
        <end position="696"/>
    </location>
</feature>
<reference evidence="5" key="1">
    <citation type="journal article" date="2019" name="Int. J. Syst. Evol. Microbiol.">
        <title>The Global Catalogue of Microorganisms (GCM) 10K type strain sequencing project: providing services to taxonomists for standard genome sequencing and annotation.</title>
        <authorList>
            <consortium name="The Broad Institute Genomics Platform"/>
            <consortium name="The Broad Institute Genome Sequencing Center for Infectious Disease"/>
            <person name="Wu L."/>
            <person name="Ma J."/>
        </authorList>
    </citation>
    <scope>NUCLEOTIDE SEQUENCE [LARGE SCALE GENOMIC DNA]</scope>
    <source>
        <strain evidence="5">CGMCC 1.10832</strain>
    </source>
</reference>
<keyword evidence="1" id="KW-0812">Transmembrane</keyword>
<dbReference type="Gene3D" id="3.40.50.300">
    <property type="entry name" value="P-loop containing nucleotide triphosphate hydrolases"/>
    <property type="match status" value="1"/>
</dbReference>
<dbReference type="Proteomes" id="UP000636010">
    <property type="component" value="Unassembled WGS sequence"/>
</dbReference>
<comment type="caution">
    <text evidence="4">The sequence shown here is derived from an EMBL/GenBank/DDBJ whole genome shotgun (WGS) entry which is preliminary data.</text>
</comment>
<keyword evidence="5" id="KW-1185">Reference proteome</keyword>
<dbReference type="RefSeq" id="WP_188465487.1">
    <property type="nucleotide sequence ID" value="NZ_BAABHU010000011.1"/>
</dbReference>
<accession>A0ABQ1MQ14</accession>
<sequence length="766" mass="88209">MATNKKAVNPKLISIPEKGYFKISGQSISDNSAKHFSKFLNDINRYLNKPFKLTQLDIQLTYFNTVTSQILLDIIHKLETLKGIENHEVIVKWFYKVGDDDMIEIAEDFSKLTRLKIELVPFPPENTNASDSTIIGLDPTSEAKHLMHTLSNRIEDNELISQGFSNIGLIGFALNHPPASDSLPLVLSPLEWRNGIRTEVAENIEAKLLDDIRAIGYAADERTSKNDDLVSLHTFISENKSDKLNCTYPLFEEVEKFGYQEEPNSPKYLLFEQNVPGSFPIYLYSTDKNVKLFESFAPKGYNHDSEIIPDGIAKDDVLNRKGLMQVIHKKVKSYWGDKSQQDSFTLLINGPWGSGKSSMLYYLKEFLTKEDNWNVVEYNAWKNQRFENPWWILVNKISEEVPREATELNNNYESRSHWYWKNISQNSIKYRVALVIAVLFIVGFANNWFGQPETLSFVGGLLALIGSAWLAIQGVIKQIFKKQALNELQIENVSDPLEIYKDRFEKVVKHKKVAIFIDDLDRCEVEPTIKLLEGIQTLFKDSKVLYVMAADGQWLVNCFDKKYEDFKTITPKGQTIGNQFLQKTFQLIVDVPKINNDHITKLLEGYLGVSQKTEQPSSMETPKFDLSDVKMATSSEDLRSITGSTSSSAETRKYASERLEETIEDEIQDLEHYIFAFHKENNLPLNPRQIKRIINLYTMKSQEFAITGVTNEVNQEMILNYILFSTEYPKYRAELDNLNKTEFSEKYPQMIELLSPLNIEQIKMYF</sequence>
<evidence type="ECO:0008006" key="6">
    <source>
        <dbReference type="Google" id="ProtNLM"/>
    </source>
</evidence>
<evidence type="ECO:0000313" key="5">
    <source>
        <dbReference type="Proteomes" id="UP000636010"/>
    </source>
</evidence>
<dbReference type="EMBL" id="BMEC01000011">
    <property type="protein sequence ID" value="GGC44538.1"/>
    <property type="molecule type" value="Genomic_DNA"/>
</dbReference>
<gene>
    <name evidence="4" type="ORF">GCM10011506_32620</name>
</gene>
<dbReference type="SUPFAM" id="SSF52540">
    <property type="entry name" value="P-loop containing nucleoside triphosphate hydrolases"/>
    <property type="match status" value="1"/>
</dbReference>
<name>A0ABQ1MQ14_9BACT</name>
<proteinExistence type="predicted"/>
<dbReference type="Pfam" id="PF09345">
    <property type="entry name" value="SiaC"/>
    <property type="match status" value="1"/>
</dbReference>
<protein>
    <recommendedName>
        <fullName evidence="6">KAP NTPase domain-containing protein</fullName>
    </recommendedName>
</protein>
<organism evidence="4 5">
    <name type="scientific">Marivirga lumbricoides</name>
    <dbReference type="NCBI Taxonomy" id="1046115"/>
    <lineage>
        <taxon>Bacteria</taxon>
        <taxon>Pseudomonadati</taxon>
        <taxon>Bacteroidota</taxon>
        <taxon>Cytophagia</taxon>
        <taxon>Cytophagales</taxon>
        <taxon>Marivirgaceae</taxon>
        <taxon>Marivirga</taxon>
    </lineage>
</organism>
<dbReference type="PANTHER" id="PTHR22674">
    <property type="entry name" value="NTPASE, KAP FAMILY P-LOOP DOMAIN-CONTAINING 1"/>
    <property type="match status" value="1"/>
</dbReference>
<evidence type="ECO:0000256" key="1">
    <source>
        <dbReference type="SAM" id="Phobius"/>
    </source>
</evidence>
<keyword evidence="1" id="KW-0472">Membrane</keyword>
<dbReference type="PANTHER" id="PTHR22674:SF6">
    <property type="entry name" value="NTPASE KAP FAMILY P-LOOP DOMAIN-CONTAINING PROTEIN 1"/>
    <property type="match status" value="1"/>
</dbReference>
<dbReference type="InterPro" id="IPR011646">
    <property type="entry name" value="KAP_P-loop"/>
</dbReference>
<feature type="transmembrane region" description="Helical" evidence="1">
    <location>
        <begin position="455"/>
        <end position="476"/>
    </location>
</feature>
<evidence type="ECO:0000313" key="4">
    <source>
        <dbReference type="EMBL" id="GGC44538.1"/>
    </source>
</evidence>
<feature type="transmembrane region" description="Helical" evidence="1">
    <location>
        <begin position="430"/>
        <end position="449"/>
    </location>
</feature>
<dbReference type="InterPro" id="IPR027417">
    <property type="entry name" value="P-loop_NTPase"/>
</dbReference>
<dbReference type="InterPro" id="IPR018530">
    <property type="entry name" value="SiaC"/>
</dbReference>
<feature type="domain" description="SiaC family regulatory phosphoprotein" evidence="3">
    <location>
        <begin position="6"/>
        <end position="121"/>
    </location>
</feature>